<sequence length="122" mass="13950">MAEPTATSLMYDWSFKSHEECQNYYANVTMDGGVWCNATWDHILCWPPSPPDTQVELPCPPLKGVDPTHSLPSEYATLRLHTLSLAHSSLFTLAMHKQLAMRKTNEPENKREDKVFAQDRMN</sequence>
<accession>A0A3R7QTA5</accession>
<feature type="domain" description="G-protein coupled receptors family 2 profile 1" evidence="2">
    <location>
        <begin position="20"/>
        <end position="60"/>
    </location>
</feature>
<evidence type="ECO:0000256" key="1">
    <source>
        <dbReference type="SAM" id="MobiDB-lite"/>
    </source>
</evidence>
<protein>
    <submittedName>
        <fullName evidence="3">Pigment dispersing hormone receptor</fullName>
    </submittedName>
</protein>
<dbReference type="InterPro" id="IPR036445">
    <property type="entry name" value="GPCR_2_extracell_dom_sf"/>
</dbReference>
<proteinExistence type="predicted"/>
<dbReference type="InterPro" id="IPR017983">
    <property type="entry name" value="GPCR_2_secretin-like_CS"/>
</dbReference>
<organism evidence="3 4">
    <name type="scientific">Penaeus vannamei</name>
    <name type="common">Whiteleg shrimp</name>
    <name type="synonym">Litopenaeus vannamei</name>
    <dbReference type="NCBI Taxonomy" id="6689"/>
    <lineage>
        <taxon>Eukaryota</taxon>
        <taxon>Metazoa</taxon>
        <taxon>Ecdysozoa</taxon>
        <taxon>Arthropoda</taxon>
        <taxon>Crustacea</taxon>
        <taxon>Multicrustacea</taxon>
        <taxon>Malacostraca</taxon>
        <taxon>Eumalacostraca</taxon>
        <taxon>Eucarida</taxon>
        <taxon>Decapoda</taxon>
        <taxon>Dendrobranchiata</taxon>
        <taxon>Penaeoidea</taxon>
        <taxon>Penaeidae</taxon>
        <taxon>Penaeus</taxon>
    </lineage>
</organism>
<keyword evidence="4" id="KW-1185">Reference proteome</keyword>
<comment type="caution">
    <text evidence="3">The sequence shown here is derived from an EMBL/GenBank/DDBJ whole genome shotgun (WGS) entry which is preliminary data.</text>
</comment>
<evidence type="ECO:0000259" key="2">
    <source>
        <dbReference type="PROSITE" id="PS50227"/>
    </source>
</evidence>
<dbReference type="AlphaFoldDB" id="A0A3R7QTA5"/>
<dbReference type="Pfam" id="PF02793">
    <property type="entry name" value="HRM"/>
    <property type="match status" value="1"/>
</dbReference>
<reference evidence="3 4" key="1">
    <citation type="submission" date="2018-04" db="EMBL/GenBank/DDBJ databases">
        <authorList>
            <person name="Zhang X."/>
            <person name="Yuan J."/>
            <person name="Li F."/>
            <person name="Xiang J."/>
        </authorList>
    </citation>
    <scope>NUCLEOTIDE SEQUENCE [LARGE SCALE GENOMIC DNA]</scope>
    <source>
        <tissue evidence="3">Muscle</tissue>
    </source>
</reference>
<dbReference type="GO" id="GO:0016020">
    <property type="term" value="C:membrane"/>
    <property type="evidence" value="ECO:0007669"/>
    <property type="project" value="InterPro"/>
</dbReference>
<dbReference type="InterPro" id="IPR001879">
    <property type="entry name" value="GPCR_2_extracellular_dom"/>
</dbReference>
<dbReference type="Gene3D" id="4.10.1240.10">
    <property type="entry name" value="GPCR, family 2, extracellular hormone receptor domain"/>
    <property type="match status" value="1"/>
</dbReference>
<gene>
    <name evidence="3" type="ORF">C7M84_004007</name>
</gene>
<evidence type="ECO:0000313" key="3">
    <source>
        <dbReference type="EMBL" id="ROT77351.1"/>
    </source>
</evidence>
<reference evidence="3 4" key="2">
    <citation type="submission" date="2019-01" db="EMBL/GenBank/DDBJ databases">
        <title>The decoding of complex shrimp genome reveals the adaptation for benthos swimmer, frequently molting mechanism and breeding impact on genome.</title>
        <authorList>
            <person name="Sun Y."/>
            <person name="Gao Y."/>
            <person name="Yu Y."/>
        </authorList>
    </citation>
    <scope>NUCLEOTIDE SEQUENCE [LARGE SCALE GENOMIC DNA]</scope>
    <source>
        <tissue evidence="3">Muscle</tissue>
    </source>
</reference>
<keyword evidence="3" id="KW-0675">Receptor</keyword>
<feature type="region of interest" description="Disordered" evidence="1">
    <location>
        <begin position="102"/>
        <end position="122"/>
    </location>
</feature>
<dbReference type="EMBL" id="QCYY01001535">
    <property type="protein sequence ID" value="ROT77351.1"/>
    <property type="molecule type" value="Genomic_DNA"/>
</dbReference>
<dbReference type="STRING" id="6689.A0A3R7QTA5"/>
<dbReference type="PROSITE" id="PS00649">
    <property type="entry name" value="G_PROTEIN_RECEP_F2_1"/>
    <property type="match status" value="1"/>
</dbReference>
<name>A0A3R7QTA5_PENVA</name>
<dbReference type="PROSITE" id="PS50227">
    <property type="entry name" value="G_PROTEIN_RECEP_F2_3"/>
    <property type="match status" value="1"/>
</dbReference>
<dbReference type="Proteomes" id="UP000283509">
    <property type="component" value="Unassembled WGS sequence"/>
</dbReference>
<dbReference type="GO" id="GO:0004930">
    <property type="term" value="F:G protein-coupled receptor activity"/>
    <property type="evidence" value="ECO:0007669"/>
    <property type="project" value="InterPro"/>
</dbReference>
<dbReference type="SUPFAM" id="SSF111418">
    <property type="entry name" value="Hormone receptor domain"/>
    <property type="match status" value="1"/>
</dbReference>
<evidence type="ECO:0000313" key="4">
    <source>
        <dbReference type="Proteomes" id="UP000283509"/>
    </source>
</evidence>
<feature type="compositionally biased region" description="Basic and acidic residues" evidence="1">
    <location>
        <begin position="103"/>
        <end position="122"/>
    </location>
</feature>